<dbReference type="RefSeq" id="WP_090118939.1">
    <property type="nucleotide sequence ID" value="NZ_FNNJ01000001.1"/>
</dbReference>
<protein>
    <submittedName>
        <fullName evidence="2">Uncharacterized protein</fullName>
    </submittedName>
</protein>
<reference evidence="2 3" key="1">
    <citation type="submission" date="2016-10" db="EMBL/GenBank/DDBJ databases">
        <authorList>
            <person name="de Groot N.N."/>
        </authorList>
    </citation>
    <scope>NUCLEOTIDE SEQUENCE [LARGE SCALE GENOMIC DNA]</scope>
    <source>
        <strain evidence="2 3">DSM 24956</strain>
    </source>
</reference>
<keyword evidence="3" id="KW-1185">Reference proteome</keyword>
<evidence type="ECO:0000313" key="3">
    <source>
        <dbReference type="Proteomes" id="UP000199595"/>
    </source>
</evidence>
<organism evidence="2 3">
    <name type="scientific">Lutibacter oricola</name>
    <dbReference type="NCBI Taxonomy" id="762486"/>
    <lineage>
        <taxon>Bacteria</taxon>
        <taxon>Pseudomonadati</taxon>
        <taxon>Bacteroidota</taxon>
        <taxon>Flavobacteriia</taxon>
        <taxon>Flavobacteriales</taxon>
        <taxon>Flavobacteriaceae</taxon>
        <taxon>Lutibacter</taxon>
    </lineage>
</organism>
<sequence length="96" mass="11344">MKVKAITIILFFISINIYCENIYHLEFIDFGEHIENTFNNSPKELIDLKIEGISIKKNNEASFLKTNWKYLITLSLFLTYITITLLYMYKLSLPTK</sequence>
<gene>
    <name evidence="2" type="ORF">SAMN05444411_101270</name>
</gene>
<dbReference type="STRING" id="762486.SAMN05444411_101270"/>
<name>A0A1H2RN51_9FLAO</name>
<dbReference type="EMBL" id="FNNJ01000001">
    <property type="protein sequence ID" value="SDW20184.1"/>
    <property type="molecule type" value="Genomic_DNA"/>
</dbReference>
<evidence type="ECO:0000313" key="2">
    <source>
        <dbReference type="EMBL" id="SDW20184.1"/>
    </source>
</evidence>
<dbReference type="AlphaFoldDB" id="A0A1H2RN51"/>
<keyword evidence="1" id="KW-0812">Transmembrane</keyword>
<keyword evidence="1" id="KW-0472">Membrane</keyword>
<evidence type="ECO:0000256" key="1">
    <source>
        <dbReference type="SAM" id="Phobius"/>
    </source>
</evidence>
<dbReference type="Proteomes" id="UP000199595">
    <property type="component" value="Unassembled WGS sequence"/>
</dbReference>
<proteinExistence type="predicted"/>
<feature type="transmembrane region" description="Helical" evidence="1">
    <location>
        <begin position="70"/>
        <end position="89"/>
    </location>
</feature>
<keyword evidence="1" id="KW-1133">Transmembrane helix</keyword>
<accession>A0A1H2RN51</accession>